<feature type="compositionally biased region" description="Polar residues" evidence="10">
    <location>
        <begin position="22"/>
        <end position="39"/>
    </location>
</feature>
<keyword evidence="4" id="KW-0067">ATP-binding</keyword>
<dbReference type="InterPro" id="IPR007861">
    <property type="entry name" value="DNA_mismatch_repair_MutS_clamp"/>
</dbReference>
<gene>
    <name evidence="12" type="ORF">DNG_00197</name>
</gene>
<comment type="subunit">
    <text evidence="7">Heterodimer consisting of MSH2-MSH3 (MutS beta). Forms a ternary complex with MutL alpha (MLH1-PMS1).</text>
</comment>
<evidence type="ECO:0000256" key="2">
    <source>
        <dbReference type="ARBA" id="ARBA00022151"/>
    </source>
</evidence>
<dbReference type="Pfam" id="PF05188">
    <property type="entry name" value="MutS_II"/>
    <property type="match status" value="1"/>
</dbReference>
<evidence type="ECO:0000256" key="7">
    <source>
        <dbReference type="ARBA" id="ARBA00025902"/>
    </source>
</evidence>
<evidence type="ECO:0000256" key="5">
    <source>
        <dbReference type="ARBA" id="ARBA00023125"/>
    </source>
</evidence>
<evidence type="ECO:0000256" key="10">
    <source>
        <dbReference type="SAM" id="MobiDB-lite"/>
    </source>
</evidence>
<dbReference type="InterPro" id="IPR045076">
    <property type="entry name" value="MutS"/>
</dbReference>
<dbReference type="Proteomes" id="UP001187682">
    <property type="component" value="Unassembled WGS sequence"/>
</dbReference>
<dbReference type="Pfam" id="PF00488">
    <property type="entry name" value="MutS_V"/>
    <property type="match status" value="1"/>
</dbReference>
<feature type="compositionally biased region" description="Low complexity" evidence="10">
    <location>
        <begin position="1"/>
        <end position="15"/>
    </location>
</feature>
<feature type="compositionally biased region" description="Low complexity" evidence="10">
    <location>
        <begin position="40"/>
        <end position="73"/>
    </location>
</feature>
<feature type="domain" description="DNA mismatch repair proteins mutS family" evidence="11">
    <location>
        <begin position="679"/>
        <end position="695"/>
    </location>
</feature>
<dbReference type="GO" id="GO:0140664">
    <property type="term" value="F:ATP-dependent DNA damage sensor activity"/>
    <property type="evidence" value="ECO:0007669"/>
    <property type="project" value="InterPro"/>
</dbReference>
<dbReference type="InterPro" id="IPR017261">
    <property type="entry name" value="DNA_mismatch_repair_MutS/MSH"/>
</dbReference>
<dbReference type="SMART" id="SM00533">
    <property type="entry name" value="MUTSd"/>
    <property type="match status" value="1"/>
</dbReference>
<dbReference type="PANTHER" id="PTHR11361">
    <property type="entry name" value="DNA MISMATCH REPAIR PROTEIN MUTS FAMILY MEMBER"/>
    <property type="match status" value="1"/>
</dbReference>
<dbReference type="GO" id="GO:0006298">
    <property type="term" value="P:mismatch repair"/>
    <property type="evidence" value="ECO:0007669"/>
    <property type="project" value="InterPro"/>
</dbReference>
<evidence type="ECO:0000256" key="8">
    <source>
        <dbReference type="ARBA" id="ARBA00029792"/>
    </source>
</evidence>
<dbReference type="InterPro" id="IPR027417">
    <property type="entry name" value="P-loop_NTPase"/>
</dbReference>
<dbReference type="GO" id="GO:0007131">
    <property type="term" value="P:reciprocal meiotic recombination"/>
    <property type="evidence" value="ECO:0007669"/>
    <property type="project" value="TreeGrafter"/>
</dbReference>
<organism evidence="12 13">
    <name type="scientific">Cephalotrichum gorgonifer</name>
    <dbReference type="NCBI Taxonomy" id="2041049"/>
    <lineage>
        <taxon>Eukaryota</taxon>
        <taxon>Fungi</taxon>
        <taxon>Dikarya</taxon>
        <taxon>Ascomycota</taxon>
        <taxon>Pezizomycotina</taxon>
        <taxon>Sordariomycetes</taxon>
        <taxon>Hypocreomycetidae</taxon>
        <taxon>Microascales</taxon>
        <taxon>Microascaceae</taxon>
        <taxon>Cephalotrichum</taxon>
    </lineage>
</organism>
<evidence type="ECO:0000256" key="4">
    <source>
        <dbReference type="ARBA" id="ARBA00022840"/>
    </source>
</evidence>
<dbReference type="GO" id="GO:0005524">
    <property type="term" value="F:ATP binding"/>
    <property type="evidence" value="ECO:0007669"/>
    <property type="project" value="UniProtKB-KW"/>
</dbReference>
<dbReference type="InterPro" id="IPR036678">
    <property type="entry name" value="MutS_con_dom_sf"/>
</dbReference>
<evidence type="ECO:0000256" key="6">
    <source>
        <dbReference type="ARBA" id="ARBA00023254"/>
    </source>
</evidence>
<keyword evidence="5" id="KW-0238">DNA-binding</keyword>
<evidence type="ECO:0000259" key="11">
    <source>
        <dbReference type="PROSITE" id="PS00486"/>
    </source>
</evidence>
<accession>A0AAE8SQY5</accession>
<dbReference type="InterPro" id="IPR036187">
    <property type="entry name" value="DNA_mismatch_repair_MutS_sf"/>
</dbReference>
<dbReference type="PROSITE" id="PS00486">
    <property type="entry name" value="DNA_MISMATCH_REPAIR_2"/>
    <property type="match status" value="1"/>
</dbReference>
<dbReference type="Pfam" id="PF05192">
    <property type="entry name" value="MutS_III"/>
    <property type="match status" value="1"/>
</dbReference>
<comment type="similarity">
    <text evidence="1">Belongs to the DNA mismatch repair MutS family. MSH3 subfamily.</text>
</comment>
<dbReference type="Gene3D" id="3.30.420.110">
    <property type="entry name" value="MutS, connector domain"/>
    <property type="match status" value="1"/>
</dbReference>
<dbReference type="GO" id="GO:0005634">
    <property type="term" value="C:nucleus"/>
    <property type="evidence" value="ECO:0007669"/>
    <property type="project" value="TreeGrafter"/>
</dbReference>
<dbReference type="GO" id="GO:0030983">
    <property type="term" value="F:mismatched DNA binding"/>
    <property type="evidence" value="ECO:0007669"/>
    <property type="project" value="InterPro"/>
</dbReference>
<dbReference type="SMART" id="SM00534">
    <property type="entry name" value="MUTSac"/>
    <property type="match status" value="1"/>
</dbReference>
<name>A0AAE8SQY5_9PEZI</name>
<proteinExistence type="inferred from homology"/>
<dbReference type="InterPro" id="IPR007860">
    <property type="entry name" value="DNA_mmatch_repair_MutS_con_dom"/>
</dbReference>
<evidence type="ECO:0000256" key="3">
    <source>
        <dbReference type="ARBA" id="ARBA00022741"/>
    </source>
</evidence>
<dbReference type="Gene3D" id="3.40.50.300">
    <property type="entry name" value="P-loop containing nucleotide triphosphate hydrolases"/>
    <property type="match status" value="1"/>
</dbReference>
<dbReference type="EMBL" id="ONZQ02000001">
    <property type="protein sequence ID" value="SPN96676.1"/>
    <property type="molecule type" value="Genomic_DNA"/>
</dbReference>
<comment type="caution">
    <text evidence="12">The sequence shown here is derived from an EMBL/GenBank/DDBJ whole genome shotgun (WGS) entry which is preliminary data.</text>
</comment>
<keyword evidence="13" id="KW-1185">Reference proteome</keyword>
<evidence type="ECO:0000313" key="13">
    <source>
        <dbReference type="Proteomes" id="UP001187682"/>
    </source>
</evidence>
<evidence type="ECO:0000256" key="1">
    <source>
        <dbReference type="ARBA" id="ARBA00007094"/>
    </source>
</evidence>
<dbReference type="PIRSF" id="PIRSF037677">
    <property type="entry name" value="DNA_mis_repair_Msh6"/>
    <property type="match status" value="1"/>
</dbReference>
<evidence type="ECO:0000256" key="9">
    <source>
        <dbReference type="ARBA" id="ARBA00073774"/>
    </source>
</evidence>
<dbReference type="SUPFAM" id="SSF53150">
    <property type="entry name" value="DNA repair protein MutS, domain II"/>
    <property type="match status" value="1"/>
</dbReference>
<sequence length="871" mass="96359">MEFTSPSSSSFLAPPSGRPTISAPNQTPSTAGSFTTSRLFPTASTAFSTPSTSFHAPGLASRPTTRASTRASTIGRPSTSSGQRSRQTPSIGVRDPEDDIVCAISEGRGVTPTVGICFIHTATGEVVLSQISDNQFYVRTIHKLQMHEPSRIIMLATSCPPYPPSTLYSLIDEHVSQSRLVPMDRRSWSETTGLELLQRFASKEDAESIKVAIEGNFYITCSLAAVMAYLETNFNFRVVPHSLRVRYQPSEGTMMIDVSAIQSFELIRNLRDLRSKNCLFGLLNQTLTPMGVRMLRSNIVQPSTLTDACLIPRYDAIEELVANEEMFTTLIIIPPKPSLQDSEQAINTVLMLKTFLEKVSIIFKALESSKGSLLLKVRDLCSSDIVNPPLALIMDTIEPNVAYVKSPLELRNQRTFAVKAGANGLLDVARKTYQEGNEDAVNYVEGLKSTFNIDVSLKFDNSRMFFLKLKSAGFEDRVVPDVFVNQVRKRGTIECQTLDLKKLNQRVYESAMEAISQSDKVVQELLDSIRLQVRDLFRVCEAVALLDMLAAFTQLATLKGYVRPELTGTLALKSARHPLLDAVSERFVPNDYYASEQYRFQVVTGPNMSGKSTYIRSVALLQIMAQVGSFVPADYAAFPIIHKVFARVTTDDSIEANLSTFSVEMREMAFILRNVDENSIAVIDELGRGTSTRDGLAIALAMAEALIKINARVWFATHFIDIAKVLANKPGVLNLHLATHTAPASKSMTMLYKVATGPVREQGYGIALAKAMGFPDKFVAEAERVSKYLAERKEERRENAEYTKLMRRRKLVLNLYETLKQIANSGMDEGAMGGILVRLQGEFVERMSAIYEGGREVDGSNGMDGDVEDET</sequence>
<reference evidence="12" key="1">
    <citation type="submission" date="2018-03" db="EMBL/GenBank/DDBJ databases">
        <authorList>
            <person name="Guldener U."/>
        </authorList>
    </citation>
    <scope>NUCLEOTIDE SEQUENCE</scope>
</reference>
<dbReference type="InterPro" id="IPR000432">
    <property type="entry name" value="DNA_mismatch_repair_MutS_C"/>
</dbReference>
<dbReference type="Pfam" id="PF05190">
    <property type="entry name" value="MutS_IV"/>
    <property type="match status" value="1"/>
</dbReference>
<evidence type="ECO:0000313" key="12">
    <source>
        <dbReference type="EMBL" id="SPN96676.1"/>
    </source>
</evidence>
<feature type="compositionally biased region" description="Polar residues" evidence="10">
    <location>
        <begin position="75"/>
        <end position="90"/>
    </location>
</feature>
<dbReference type="SUPFAM" id="SSF48334">
    <property type="entry name" value="DNA repair protein MutS, domain III"/>
    <property type="match status" value="1"/>
</dbReference>
<dbReference type="FunFam" id="3.40.50.300:FF:000870">
    <property type="entry name" value="MutS protein homolog 4"/>
    <property type="match status" value="1"/>
</dbReference>
<dbReference type="SUPFAM" id="SSF52540">
    <property type="entry name" value="P-loop containing nucleoside triphosphate hydrolases"/>
    <property type="match status" value="1"/>
</dbReference>
<protein>
    <recommendedName>
        <fullName evidence="2 9">DNA mismatch repair protein MSH3</fullName>
    </recommendedName>
    <alternativeName>
        <fullName evidence="2 9">DNA mismatch repair protein MSH3</fullName>
    </alternativeName>
    <alternativeName>
        <fullName evidence="8">MutS protein homolog 3</fullName>
    </alternativeName>
</protein>
<dbReference type="InterPro" id="IPR007696">
    <property type="entry name" value="DNA_mismatch_repair_MutS_core"/>
</dbReference>
<dbReference type="AlphaFoldDB" id="A0AAE8SQY5"/>
<dbReference type="PANTHER" id="PTHR11361:SF21">
    <property type="entry name" value="MUTS PROTEIN HOMOLOG 4"/>
    <property type="match status" value="1"/>
</dbReference>
<keyword evidence="3" id="KW-0547">Nucleotide-binding</keyword>
<dbReference type="Gene3D" id="1.10.1420.10">
    <property type="match status" value="2"/>
</dbReference>
<feature type="region of interest" description="Disordered" evidence="10">
    <location>
        <begin position="1"/>
        <end position="97"/>
    </location>
</feature>
<keyword evidence="6" id="KW-0469">Meiosis</keyword>